<dbReference type="GO" id="GO:0004488">
    <property type="term" value="F:methylenetetrahydrofolate dehydrogenase (NADP+) activity"/>
    <property type="evidence" value="ECO:0007669"/>
    <property type="project" value="UniProtKB-EC"/>
</dbReference>
<evidence type="ECO:0000256" key="6">
    <source>
        <dbReference type="ARBA" id="ARBA00023002"/>
    </source>
</evidence>
<evidence type="ECO:0000256" key="11">
    <source>
        <dbReference type="ARBA" id="ARBA00061364"/>
    </source>
</evidence>
<dbReference type="InterPro" id="IPR020630">
    <property type="entry name" value="THF_DH/CycHdrlase_cat_dom"/>
</dbReference>
<name>A0A835YEV1_9CHLO</name>
<comment type="catalytic activity">
    <reaction evidence="8">
        <text>(6R)-5,10-methenyltetrahydrofolate + H2O = (6R)-10-formyltetrahydrofolate + H(+)</text>
        <dbReference type="Rhea" id="RHEA:23700"/>
        <dbReference type="ChEBI" id="CHEBI:15377"/>
        <dbReference type="ChEBI" id="CHEBI:15378"/>
        <dbReference type="ChEBI" id="CHEBI:57455"/>
        <dbReference type="ChEBI" id="CHEBI:195366"/>
        <dbReference type="EC" id="3.5.4.9"/>
    </reaction>
</comment>
<dbReference type="EMBL" id="JAEHOE010000005">
    <property type="protein sequence ID" value="KAG2499928.1"/>
    <property type="molecule type" value="Genomic_DNA"/>
</dbReference>
<dbReference type="InterPro" id="IPR000672">
    <property type="entry name" value="THF_DH/CycHdrlase"/>
</dbReference>
<dbReference type="PANTHER" id="PTHR48099:SF5">
    <property type="entry name" value="C-1-TETRAHYDROFOLATE SYNTHASE, CYTOPLASMIC"/>
    <property type="match status" value="1"/>
</dbReference>
<dbReference type="InterPro" id="IPR036291">
    <property type="entry name" value="NAD(P)-bd_dom_sf"/>
</dbReference>
<dbReference type="FunFam" id="3.40.50.720:FF:000006">
    <property type="entry name" value="Bifunctional protein FolD"/>
    <property type="match status" value="1"/>
</dbReference>
<dbReference type="Proteomes" id="UP000612055">
    <property type="component" value="Unassembled WGS sequence"/>
</dbReference>
<dbReference type="FunFam" id="3.40.50.10860:FF:000001">
    <property type="entry name" value="Bifunctional protein FolD"/>
    <property type="match status" value="1"/>
</dbReference>
<evidence type="ECO:0000256" key="9">
    <source>
        <dbReference type="ARBA" id="ARBA00052194"/>
    </source>
</evidence>
<sequence length="340" mass="35585">MALAFQRPVGRPATASRPASRRAPALRIVSAAATAPAPSPSSSASSVPASKLIDGKGIADTIRSEIAAEVAQLKAKHNLTPGLAVVLVGARKDSETYVRSKKKACAEVGFDSYGTDLPADVSEEELLKVVAAYNADPRVHGILVQLPLPKHISEKRILDAISIEKDVDGFHPLNIGALAMRGRDPLFVPCTPKGCIELLERLKVPISGRTACVIGRSNIVGMPAALLLQRRDATVTMVHSKTPDAAKICGEADIVIAACGVAEMVKGDWIKPGAVVIDVGINAKDDPTAKKGYRLVGDVDFEAAGARASLITPVPGGVGPMTIAMLLQNTLESARRAAKH</sequence>
<protein>
    <recommendedName>
        <fullName evidence="17">Methenyltetrahydrofolate cyclohydrolase</fullName>
    </recommendedName>
</protein>
<evidence type="ECO:0000256" key="5">
    <source>
        <dbReference type="ARBA" id="ARBA00022857"/>
    </source>
</evidence>
<dbReference type="GO" id="GO:0035999">
    <property type="term" value="P:tetrahydrofolate interconversion"/>
    <property type="evidence" value="ECO:0007669"/>
    <property type="project" value="TreeGrafter"/>
</dbReference>
<proteinExistence type="inferred from homology"/>
<evidence type="ECO:0000256" key="3">
    <source>
        <dbReference type="ARBA" id="ARBA00022563"/>
    </source>
</evidence>
<dbReference type="AlphaFoldDB" id="A0A835YEV1"/>
<dbReference type="PANTHER" id="PTHR48099">
    <property type="entry name" value="C-1-TETRAHYDROFOLATE SYNTHASE, CYTOPLASMIC-RELATED"/>
    <property type="match status" value="1"/>
</dbReference>
<feature type="domain" description="Tetrahydrofolate dehydrogenase/cyclohydrolase catalytic" evidence="13">
    <location>
        <begin position="53"/>
        <end position="168"/>
    </location>
</feature>
<accession>A0A835YEV1</accession>
<dbReference type="HAMAP" id="MF_01576">
    <property type="entry name" value="THF_DHG_CYH"/>
    <property type="match status" value="1"/>
</dbReference>
<keyword evidence="7" id="KW-0511">Multifunctional enzyme</keyword>
<dbReference type="GO" id="GO:0005829">
    <property type="term" value="C:cytosol"/>
    <property type="evidence" value="ECO:0007669"/>
    <property type="project" value="TreeGrafter"/>
</dbReference>
<dbReference type="SUPFAM" id="SSF51735">
    <property type="entry name" value="NAD(P)-binding Rossmann-fold domains"/>
    <property type="match status" value="1"/>
</dbReference>
<dbReference type="SUPFAM" id="SSF53223">
    <property type="entry name" value="Aminoacid dehydrogenase-like, N-terminal domain"/>
    <property type="match status" value="1"/>
</dbReference>
<keyword evidence="4" id="KW-0378">Hydrolase</keyword>
<evidence type="ECO:0000313" key="15">
    <source>
        <dbReference type="EMBL" id="KAG2499928.1"/>
    </source>
</evidence>
<evidence type="ECO:0000256" key="8">
    <source>
        <dbReference type="ARBA" id="ARBA00036357"/>
    </source>
</evidence>
<dbReference type="Gene3D" id="3.40.50.10860">
    <property type="entry name" value="Leucine Dehydrogenase, chain A, domain 1"/>
    <property type="match status" value="1"/>
</dbReference>
<comment type="catalytic activity">
    <reaction evidence="9">
        <text>(6R)-5,10-methylene-5,6,7,8-tetrahydrofolate + NADP(+) = (6R)-5,10-methenyltetrahydrofolate + NADPH</text>
        <dbReference type="Rhea" id="RHEA:22812"/>
        <dbReference type="ChEBI" id="CHEBI:15636"/>
        <dbReference type="ChEBI" id="CHEBI:57455"/>
        <dbReference type="ChEBI" id="CHEBI:57783"/>
        <dbReference type="ChEBI" id="CHEBI:58349"/>
        <dbReference type="EC" id="1.5.1.5"/>
    </reaction>
</comment>
<dbReference type="PROSITE" id="PS00767">
    <property type="entry name" value="THF_DHG_CYH_2"/>
    <property type="match status" value="1"/>
</dbReference>
<evidence type="ECO:0000256" key="1">
    <source>
        <dbReference type="ARBA" id="ARBA00004777"/>
    </source>
</evidence>
<comment type="pathway">
    <text evidence="1">One-carbon metabolism; tetrahydrofolate interconversion.</text>
</comment>
<comment type="function">
    <text evidence="10">Catalyzes the oxidation of 5,10-methylenetetrahydrofolate to 5,10-methenyltetrahydrofolate and then the hydrolysis of 5,10-methenyltetrahydrofolate to 10-formyltetrahydrofolate.</text>
</comment>
<dbReference type="InterPro" id="IPR046346">
    <property type="entry name" value="Aminoacid_DH-like_N_sf"/>
</dbReference>
<dbReference type="Pfam" id="PF00763">
    <property type="entry name" value="THF_DHG_CYH"/>
    <property type="match status" value="1"/>
</dbReference>
<evidence type="ECO:0000256" key="2">
    <source>
        <dbReference type="ARBA" id="ARBA00011738"/>
    </source>
</evidence>
<keyword evidence="16" id="KW-1185">Reference proteome</keyword>
<comment type="subunit">
    <text evidence="2">Homodimer.</text>
</comment>
<dbReference type="Pfam" id="PF02882">
    <property type="entry name" value="THF_DHG_CYH_C"/>
    <property type="match status" value="1"/>
</dbReference>
<comment type="caution">
    <text evidence="15">The sequence shown here is derived from an EMBL/GenBank/DDBJ whole genome shotgun (WGS) entry which is preliminary data.</text>
</comment>
<feature type="region of interest" description="Disordered" evidence="12">
    <location>
        <begin position="1"/>
        <end position="23"/>
    </location>
</feature>
<keyword evidence="6" id="KW-0560">Oxidoreductase</keyword>
<dbReference type="PROSITE" id="PS00766">
    <property type="entry name" value="THF_DHG_CYH_1"/>
    <property type="match status" value="1"/>
</dbReference>
<evidence type="ECO:0008006" key="17">
    <source>
        <dbReference type="Google" id="ProtNLM"/>
    </source>
</evidence>
<dbReference type="CDD" id="cd01080">
    <property type="entry name" value="NAD_bind_m-THF_DH_Cyclohyd"/>
    <property type="match status" value="1"/>
</dbReference>
<dbReference type="GO" id="GO:0004477">
    <property type="term" value="F:methenyltetrahydrofolate cyclohydrolase activity"/>
    <property type="evidence" value="ECO:0007669"/>
    <property type="project" value="UniProtKB-EC"/>
</dbReference>
<reference evidence="15" key="1">
    <citation type="journal article" date="2020" name="bioRxiv">
        <title>Comparative genomics of Chlamydomonas.</title>
        <authorList>
            <person name="Craig R.J."/>
            <person name="Hasan A.R."/>
            <person name="Ness R.W."/>
            <person name="Keightley P.D."/>
        </authorList>
    </citation>
    <scope>NUCLEOTIDE SEQUENCE</scope>
    <source>
        <strain evidence="15">CCAP 11/70</strain>
    </source>
</reference>
<comment type="similarity">
    <text evidence="11">Belongs to the tetrahydrofolate dehydrogenase/cyclohydrolase family.</text>
</comment>
<evidence type="ECO:0000256" key="12">
    <source>
        <dbReference type="SAM" id="MobiDB-lite"/>
    </source>
</evidence>
<evidence type="ECO:0000259" key="14">
    <source>
        <dbReference type="Pfam" id="PF02882"/>
    </source>
</evidence>
<evidence type="ECO:0000256" key="4">
    <source>
        <dbReference type="ARBA" id="ARBA00022801"/>
    </source>
</evidence>
<evidence type="ECO:0000256" key="7">
    <source>
        <dbReference type="ARBA" id="ARBA00023268"/>
    </source>
</evidence>
<feature type="domain" description="Tetrahydrofolate dehydrogenase/cyclohydrolase NAD(P)-binding" evidence="14">
    <location>
        <begin position="189"/>
        <end position="336"/>
    </location>
</feature>
<dbReference type="PRINTS" id="PR00085">
    <property type="entry name" value="THFDHDRGNASE"/>
</dbReference>
<feature type="compositionally biased region" description="Low complexity" evidence="12">
    <location>
        <begin position="11"/>
        <end position="23"/>
    </location>
</feature>
<keyword evidence="3" id="KW-0554">One-carbon metabolism</keyword>
<keyword evidence="5" id="KW-0521">NADP</keyword>
<organism evidence="15 16">
    <name type="scientific">Edaphochlamys debaryana</name>
    <dbReference type="NCBI Taxonomy" id="47281"/>
    <lineage>
        <taxon>Eukaryota</taxon>
        <taxon>Viridiplantae</taxon>
        <taxon>Chlorophyta</taxon>
        <taxon>core chlorophytes</taxon>
        <taxon>Chlorophyceae</taxon>
        <taxon>CS clade</taxon>
        <taxon>Chlamydomonadales</taxon>
        <taxon>Chlamydomonadales incertae sedis</taxon>
        <taxon>Edaphochlamys</taxon>
    </lineage>
</organism>
<evidence type="ECO:0000256" key="10">
    <source>
        <dbReference type="ARBA" id="ARBA00058319"/>
    </source>
</evidence>
<evidence type="ECO:0000259" key="13">
    <source>
        <dbReference type="Pfam" id="PF00763"/>
    </source>
</evidence>
<evidence type="ECO:0000313" key="16">
    <source>
        <dbReference type="Proteomes" id="UP000612055"/>
    </source>
</evidence>
<dbReference type="Gene3D" id="3.40.50.720">
    <property type="entry name" value="NAD(P)-binding Rossmann-like Domain"/>
    <property type="match status" value="1"/>
</dbReference>
<gene>
    <name evidence="15" type="ORF">HYH03_002215</name>
</gene>
<dbReference type="InterPro" id="IPR020631">
    <property type="entry name" value="THF_DH/CycHdrlase_NAD-bd_dom"/>
</dbReference>
<dbReference type="InterPro" id="IPR020867">
    <property type="entry name" value="THF_DH/CycHdrlase_CS"/>
</dbReference>
<dbReference type="OrthoDB" id="5126881at2759"/>